<dbReference type="Pfam" id="PF00004">
    <property type="entry name" value="AAA"/>
    <property type="match status" value="1"/>
</dbReference>
<feature type="compositionally biased region" description="Low complexity" evidence="2">
    <location>
        <begin position="63"/>
        <end position="80"/>
    </location>
</feature>
<feature type="compositionally biased region" description="Low complexity" evidence="2">
    <location>
        <begin position="1"/>
        <end position="17"/>
    </location>
</feature>
<dbReference type="GO" id="GO:0004222">
    <property type="term" value="F:metalloendopeptidase activity"/>
    <property type="evidence" value="ECO:0007669"/>
    <property type="project" value="InterPro"/>
</dbReference>
<dbReference type="Gene3D" id="1.20.58.760">
    <property type="entry name" value="Peptidase M41"/>
    <property type="match status" value="1"/>
</dbReference>
<feature type="region of interest" description="Disordered" evidence="2">
    <location>
        <begin position="773"/>
        <end position="799"/>
    </location>
</feature>
<dbReference type="InterPro" id="IPR003593">
    <property type="entry name" value="AAA+_ATPase"/>
</dbReference>
<dbReference type="AlphaFoldDB" id="A0A9Q2RZB7"/>
<feature type="region of interest" description="Disordered" evidence="2">
    <location>
        <begin position="60"/>
        <end position="89"/>
    </location>
</feature>
<comment type="similarity">
    <text evidence="1">Belongs to the AAA ATPase family.</text>
</comment>
<dbReference type="SUPFAM" id="SSF140990">
    <property type="entry name" value="FtsH protease domain-like"/>
    <property type="match status" value="1"/>
</dbReference>
<dbReference type="GO" id="GO:0004176">
    <property type="term" value="F:ATP-dependent peptidase activity"/>
    <property type="evidence" value="ECO:0007669"/>
    <property type="project" value="InterPro"/>
</dbReference>
<dbReference type="SUPFAM" id="SSF52540">
    <property type="entry name" value="P-loop containing nucleoside triphosphate hydrolases"/>
    <property type="match status" value="1"/>
</dbReference>
<dbReference type="GO" id="GO:0030163">
    <property type="term" value="P:protein catabolic process"/>
    <property type="evidence" value="ECO:0007669"/>
    <property type="project" value="TreeGrafter"/>
</dbReference>
<name>A0A9Q2RZB7_9RHOB</name>
<evidence type="ECO:0000313" key="7">
    <source>
        <dbReference type="Proteomes" id="UP000809440"/>
    </source>
</evidence>
<keyword evidence="1" id="KW-0547">Nucleotide-binding</keyword>
<feature type="region of interest" description="Disordered" evidence="2">
    <location>
        <begin position="1"/>
        <end position="24"/>
    </location>
</feature>
<reference evidence="4 7" key="1">
    <citation type="submission" date="2021-01" db="EMBL/GenBank/DDBJ databases">
        <title>Diatom-associated Roseobacters Show Island Model of Population Structure.</title>
        <authorList>
            <person name="Qu L."/>
            <person name="Feng X."/>
            <person name="Chen Y."/>
            <person name="Li L."/>
            <person name="Wang X."/>
            <person name="Hu Z."/>
            <person name="Wang H."/>
            <person name="Luo H."/>
        </authorList>
    </citation>
    <scope>NUCLEOTIDE SEQUENCE</scope>
    <source>
        <strain evidence="5 7">CC28-63</strain>
        <strain evidence="4">CC28-69</strain>
    </source>
</reference>
<evidence type="ECO:0000256" key="1">
    <source>
        <dbReference type="RuleBase" id="RU003651"/>
    </source>
</evidence>
<evidence type="ECO:0000313" key="4">
    <source>
        <dbReference type="EMBL" id="MBM2414610.1"/>
    </source>
</evidence>
<evidence type="ECO:0000256" key="2">
    <source>
        <dbReference type="SAM" id="MobiDB-lite"/>
    </source>
</evidence>
<dbReference type="InterPro" id="IPR027417">
    <property type="entry name" value="P-loop_NTPase"/>
</dbReference>
<dbReference type="Proteomes" id="UP000809440">
    <property type="component" value="Unassembled WGS sequence"/>
</dbReference>
<dbReference type="InterPro" id="IPR000642">
    <property type="entry name" value="Peptidase_M41"/>
</dbReference>
<dbReference type="PANTHER" id="PTHR23076:SF97">
    <property type="entry name" value="ATP-DEPENDENT ZINC METALLOPROTEASE YME1L1"/>
    <property type="match status" value="1"/>
</dbReference>
<keyword evidence="7" id="KW-1185">Reference proteome</keyword>
<dbReference type="EMBL" id="JAFBXE010000017">
    <property type="protein sequence ID" value="MBM2414610.1"/>
    <property type="molecule type" value="Genomic_DNA"/>
</dbReference>
<dbReference type="RefSeq" id="WP_171046006.1">
    <property type="nucleotide sequence ID" value="NZ_JAFBWU010000017.1"/>
</dbReference>
<dbReference type="PANTHER" id="PTHR23076">
    <property type="entry name" value="METALLOPROTEASE M41 FTSH"/>
    <property type="match status" value="1"/>
</dbReference>
<dbReference type="EMBL" id="JAFBXF010000017">
    <property type="protein sequence ID" value="MBM2419281.1"/>
    <property type="molecule type" value="Genomic_DNA"/>
</dbReference>
<comment type="caution">
    <text evidence="4">The sequence shown here is derived from an EMBL/GenBank/DDBJ whole genome shotgun (WGS) entry which is preliminary data.</text>
</comment>
<organism evidence="4 6">
    <name type="scientific">Marivita cryptomonadis</name>
    <dbReference type="NCBI Taxonomy" id="505252"/>
    <lineage>
        <taxon>Bacteria</taxon>
        <taxon>Pseudomonadati</taxon>
        <taxon>Pseudomonadota</taxon>
        <taxon>Alphaproteobacteria</taxon>
        <taxon>Rhodobacterales</taxon>
        <taxon>Roseobacteraceae</taxon>
        <taxon>Marivita</taxon>
    </lineage>
</organism>
<accession>A0A9Q2RZB7</accession>
<evidence type="ECO:0000313" key="6">
    <source>
        <dbReference type="Proteomes" id="UP000755667"/>
    </source>
</evidence>
<dbReference type="PROSITE" id="PS00674">
    <property type="entry name" value="AAA"/>
    <property type="match status" value="1"/>
</dbReference>
<gene>
    <name evidence="4" type="ORF">JQX41_19995</name>
    <name evidence="5" type="ORF">JQX48_20015</name>
</gene>
<dbReference type="Proteomes" id="UP000755667">
    <property type="component" value="Unassembled WGS sequence"/>
</dbReference>
<protein>
    <submittedName>
        <fullName evidence="4">AAA family ATPase</fullName>
    </submittedName>
</protein>
<dbReference type="GO" id="GO:0006508">
    <property type="term" value="P:proteolysis"/>
    <property type="evidence" value="ECO:0007669"/>
    <property type="project" value="InterPro"/>
</dbReference>
<feature type="domain" description="AAA+ ATPase" evidence="3">
    <location>
        <begin position="369"/>
        <end position="509"/>
    </location>
</feature>
<evidence type="ECO:0000313" key="5">
    <source>
        <dbReference type="EMBL" id="MBM2419281.1"/>
    </source>
</evidence>
<dbReference type="GO" id="GO:0005886">
    <property type="term" value="C:plasma membrane"/>
    <property type="evidence" value="ECO:0007669"/>
    <property type="project" value="TreeGrafter"/>
</dbReference>
<dbReference type="CDD" id="cd19481">
    <property type="entry name" value="RecA-like_protease"/>
    <property type="match status" value="1"/>
</dbReference>
<evidence type="ECO:0000259" key="3">
    <source>
        <dbReference type="SMART" id="SM00382"/>
    </source>
</evidence>
<dbReference type="GO" id="GO:0005524">
    <property type="term" value="F:ATP binding"/>
    <property type="evidence" value="ECO:0007669"/>
    <property type="project" value="UniProtKB-KW"/>
</dbReference>
<dbReference type="SMART" id="SM00382">
    <property type="entry name" value="AAA"/>
    <property type="match status" value="1"/>
</dbReference>
<dbReference type="InterPro" id="IPR003960">
    <property type="entry name" value="ATPase_AAA_CS"/>
</dbReference>
<dbReference type="GO" id="GO:0016887">
    <property type="term" value="F:ATP hydrolysis activity"/>
    <property type="evidence" value="ECO:0007669"/>
    <property type="project" value="InterPro"/>
</dbReference>
<dbReference type="Gene3D" id="1.10.8.60">
    <property type="match status" value="1"/>
</dbReference>
<proteinExistence type="inferred from homology"/>
<dbReference type="InterPro" id="IPR037219">
    <property type="entry name" value="Peptidase_M41-like"/>
</dbReference>
<sequence>MTLPTTSPLSPTIAPTSGTGTPADRRSFASAIRKSLIDAHPAWATVSGVITTCPPYAAPPAAPVSEAASPRSANSASNPAHAVETATDAPRTELDDILDFVEAEAAEAAGLFSDALSQVPDGKDAPLYTLRPTAALAVVRLAATFPSPATLYAALSAPGSLTVLAVNSPGLDETIHKLIDHLFARAPFWPDDAPLPHVVRAEEAVLSRDSRKRDSGLVGQLVPTVRTALETRRPVVAVTLAVGTLPSALRALKPSVIPLAPLDRAMLTEILTDAYPDMGERNPGDAAARALLPDDDQCKGLGPEDLVLALRSPTLDGAIAALVAARTPAVNEGPGLADFPLPREVREPVEQMVAELRAWQAGEIPWRDVTRGILLSGPPGSGKTEVPRLIAQSAGITVVSGSIADWSAEGSRGSEVIKAMRTWFAKAAAAAPALLFIDELDAVGDRDRVGDTNRSWTEYVVSGLLAAMDGFEGHEGVVLMGATNHPDRIDKAVRRPGRFDRLLHLGYPTPDLLPAALRWQAWPDLADVDLTVLAAHAVGMSGAQIAAWVRSGRGLARREQRPLAVEHLETALHELRPPMPDALRWQVAIHEAGHAVVGAATGVARPKLLALQADGGVTHSKRLMIGQRRSEMEAALALDLAGRAGEIAVFGEPSGGAGGEEGSDLASATLLAVAIEASLGLGDRLVWQGSPQTVLDHLPLDGDLRARVEGHLRRAEARALRIVEAHLPLLEEIAGALCRAALLTGPELDALLSRVSPEPAIGTPLVDARIATSQEAADPARDRADNINGDPDLRRPFAA</sequence>
<keyword evidence="1" id="KW-0067">ATP-binding</keyword>
<dbReference type="Gene3D" id="3.40.50.300">
    <property type="entry name" value="P-loop containing nucleotide triphosphate hydrolases"/>
    <property type="match status" value="1"/>
</dbReference>
<dbReference type="Pfam" id="PF01434">
    <property type="entry name" value="Peptidase_M41"/>
    <property type="match status" value="1"/>
</dbReference>
<feature type="compositionally biased region" description="Basic and acidic residues" evidence="2">
    <location>
        <begin position="778"/>
        <end position="799"/>
    </location>
</feature>
<dbReference type="InterPro" id="IPR003959">
    <property type="entry name" value="ATPase_AAA_core"/>
</dbReference>